<dbReference type="InterPro" id="IPR049326">
    <property type="entry name" value="Rhodopsin_dom_fungi"/>
</dbReference>
<dbReference type="AlphaFoldDB" id="A0A1L9MRI2"/>
<reference evidence="10" key="1">
    <citation type="journal article" date="2017" name="Genome Biol.">
        <title>Comparative genomics reveals high biological diversity and specific adaptations in the industrially and medically important fungal genus Aspergillus.</title>
        <authorList>
            <person name="de Vries R.P."/>
            <person name="Riley R."/>
            <person name="Wiebenga A."/>
            <person name="Aguilar-Osorio G."/>
            <person name="Amillis S."/>
            <person name="Uchima C.A."/>
            <person name="Anderluh G."/>
            <person name="Asadollahi M."/>
            <person name="Askin M."/>
            <person name="Barry K."/>
            <person name="Battaglia E."/>
            <person name="Bayram O."/>
            <person name="Benocci T."/>
            <person name="Braus-Stromeyer S.A."/>
            <person name="Caldana C."/>
            <person name="Canovas D."/>
            <person name="Cerqueira G.C."/>
            <person name="Chen F."/>
            <person name="Chen W."/>
            <person name="Choi C."/>
            <person name="Clum A."/>
            <person name="Dos Santos R.A."/>
            <person name="Damasio A.R."/>
            <person name="Diallinas G."/>
            <person name="Emri T."/>
            <person name="Fekete E."/>
            <person name="Flipphi M."/>
            <person name="Freyberg S."/>
            <person name="Gallo A."/>
            <person name="Gournas C."/>
            <person name="Habgood R."/>
            <person name="Hainaut M."/>
            <person name="Harispe M.L."/>
            <person name="Henrissat B."/>
            <person name="Hilden K.S."/>
            <person name="Hope R."/>
            <person name="Hossain A."/>
            <person name="Karabika E."/>
            <person name="Karaffa L."/>
            <person name="Karanyi Z."/>
            <person name="Krasevec N."/>
            <person name="Kuo A."/>
            <person name="Kusch H."/>
            <person name="LaButti K."/>
            <person name="Lagendijk E.L."/>
            <person name="Lapidus A."/>
            <person name="Levasseur A."/>
            <person name="Lindquist E."/>
            <person name="Lipzen A."/>
            <person name="Logrieco A.F."/>
            <person name="MacCabe A."/>
            <person name="Maekelae M.R."/>
            <person name="Malavazi I."/>
            <person name="Melin P."/>
            <person name="Meyer V."/>
            <person name="Mielnichuk N."/>
            <person name="Miskei M."/>
            <person name="Molnar A.P."/>
            <person name="Mule G."/>
            <person name="Ngan C.Y."/>
            <person name="Orejas M."/>
            <person name="Orosz E."/>
            <person name="Ouedraogo J.P."/>
            <person name="Overkamp K.M."/>
            <person name="Park H.-S."/>
            <person name="Perrone G."/>
            <person name="Piumi F."/>
            <person name="Punt P.J."/>
            <person name="Ram A.F."/>
            <person name="Ramon A."/>
            <person name="Rauscher S."/>
            <person name="Record E."/>
            <person name="Riano-Pachon D.M."/>
            <person name="Robert V."/>
            <person name="Roehrig J."/>
            <person name="Ruller R."/>
            <person name="Salamov A."/>
            <person name="Salih N.S."/>
            <person name="Samson R.A."/>
            <person name="Sandor E."/>
            <person name="Sanguinetti M."/>
            <person name="Schuetze T."/>
            <person name="Sepcic K."/>
            <person name="Shelest E."/>
            <person name="Sherlock G."/>
            <person name="Sophianopoulou V."/>
            <person name="Squina F.M."/>
            <person name="Sun H."/>
            <person name="Susca A."/>
            <person name="Todd R.B."/>
            <person name="Tsang A."/>
            <person name="Unkles S.E."/>
            <person name="van de Wiele N."/>
            <person name="van Rossen-Uffink D."/>
            <person name="Oliveira J.V."/>
            <person name="Vesth T.C."/>
            <person name="Visser J."/>
            <person name="Yu J.-H."/>
            <person name="Zhou M."/>
            <person name="Andersen M.R."/>
            <person name="Archer D.B."/>
            <person name="Baker S.E."/>
            <person name="Benoit I."/>
            <person name="Brakhage A.A."/>
            <person name="Braus G.H."/>
            <person name="Fischer R."/>
            <person name="Frisvad J.C."/>
            <person name="Goldman G.H."/>
            <person name="Houbraken J."/>
            <person name="Oakley B."/>
            <person name="Pocsi I."/>
            <person name="Scazzocchio C."/>
            <person name="Seiboth B."/>
            <person name="vanKuyk P.A."/>
            <person name="Wortman J."/>
            <person name="Dyer P.S."/>
            <person name="Grigoriev I.V."/>
        </authorList>
    </citation>
    <scope>NUCLEOTIDE SEQUENCE [LARGE SCALE GENOMIC DNA]</scope>
    <source>
        <strain evidence="10">CBS 134.48</strain>
    </source>
</reference>
<accession>A0A1L9MRI2</accession>
<evidence type="ECO:0000313" key="9">
    <source>
        <dbReference type="EMBL" id="OJI79656.1"/>
    </source>
</evidence>
<feature type="region of interest" description="Disordered" evidence="6">
    <location>
        <begin position="367"/>
        <end position="393"/>
    </location>
</feature>
<dbReference type="GO" id="GO:0016020">
    <property type="term" value="C:membrane"/>
    <property type="evidence" value="ECO:0007669"/>
    <property type="project" value="UniProtKB-SubCell"/>
</dbReference>
<dbReference type="PANTHER" id="PTHR33048:SF47">
    <property type="entry name" value="INTEGRAL MEMBRANE PROTEIN-RELATED"/>
    <property type="match status" value="1"/>
</dbReference>
<feature type="domain" description="Rhodopsin" evidence="8">
    <location>
        <begin position="54"/>
        <end position="287"/>
    </location>
</feature>
<feature type="transmembrane region" description="Helical" evidence="7">
    <location>
        <begin position="143"/>
        <end position="160"/>
    </location>
</feature>
<evidence type="ECO:0000256" key="4">
    <source>
        <dbReference type="ARBA" id="ARBA00023136"/>
    </source>
</evidence>
<dbReference type="STRING" id="767770.A0A1L9MRI2"/>
<feature type="transmembrane region" description="Helical" evidence="7">
    <location>
        <begin position="226"/>
        <end position="246"/>
    </location>
</feature>
<dbReference type="Pfam" id="PF20684">
    <property type="entry name" value="Fung_rhodopsin"/>
    <property type="match status" value="1"/>
</dbReference>
<keyword evidence="2 7" id="KW-0812">Transmembrane</keyword>
<dbReference type="InterPro" id="IPR052337">
    <property type="entry name" value="SAT4-like"/>
</dbReference>
<evidence type="ECO:0000256" key="3">
    <source>
        <dbReference type="ARBA" id="ARBA00022989"/>
    </source>
</evidence>
<evidence type="ECO:0000256" key="2">
    <source>
        <dbReference type="ARBA" id="ARBA00022692"/>
    </source>
</evidence>
<organism evidence="9 10">
    <name type="scientific">Aspergillus tubingensis (strain CBS 134.48)</name>
    <dbReference type="NCBI Taxonomy" id="767770"/>
    <lineage>
        <taxon>Eukaryota</taxon>
        <taxon>Fungi</taxon>
        <taxon>Dikarya</taxon>
        <taxon>Ascomycota</taxon>
        <taxon>Pezizomycotina</taxon>
        <taxon>Eurotiomycetes</taxon>
        <taxon>Eurotiomycetidae</taxon>
        <taxon>Eurotiales</taxon>
        <taxon>Aspergillaceae</taxon>
        <taxon>Aspergillus</taxon>
        <taxon>Aspergillus subgen. Circumdati</taxon>
    </lineage>
</organism>
<feature type="transmembrane region" description="Helical" evidence="7">
    <location>
        <begin position="258"/>
        <end position="283"/>
    </location>
</feature>
<feature type="region of interest" description="Disordered" evidence="6">
    <location>
        <begin position="311"/>
        <end position="337"/>
    </location>
</feature>
<dbReference type="VEuPathDB" id="FungiDB:ASPTUDRAFT_180188"/>
<feature type="transmembrane region" description="Helical" evidence="7">
    <location>
        <begin position="109"/>
        <end position="131"/>
    </location>
</feature>
<name>A0A1L9MRI2_ASPTC</name>
<dbReference type="OrthoDB" id="444631at2759"/>
<evidence type="ECO:0000256" key="6">
    <source>
        <dbReference type="SAM" id="MobiDB-lite"/>
    </source>
</evidence>
<feature type="compositionally biased region" description="Polar residues" evidence="6">
    <location>
        <begin position="383"/>
        <end position="393"/>
    </location>
</feature>
<dbReference type="EMBL" id="KV878208">
    <property type="protein sequence ID" value="OJI79656.1"/>
    <property type="molecule type" value="Genomic_DNA"/>
</dbReference>
<evidence type="ECO:0000256" key="1">
    <source>
        <dbReference type="ARBA" id="ARBA00004141"/>
    </source>
</evidence>
<sequence length="393" mass="43360">MASSYTGIDLCAYPAGTPPSGQSSNLVNPPSLAATTIAVTTVTLVWAVTLTAARVHTKLSKLGLADCFVVIALALSATYLGLVLAMLKYAKHQWDIPACWFNGRYMKILYAQGVLLGPTIFFAKCSIFLLYRQIFTIQKPMKIAIWVGLIFTFLLYWAGVPLESYFSAPHVGETWEDLLTNGRPEHLIYWGIVQGTCSVVLDIYIFLLPLPMLAQLQMAHRRRLQLLAVFSTAMMGIVASVCALVFRVRLKTTADTSYVQSALFICVIVENNVAIIVSSMPFFPAFLRAKVLDAVVFRSLWSKLSALRHSSDRSGYAKGSDLKRSSTSTPSKGQKWSSRNLLEGVADNQNHELEDVTKSIVAVQIRAGSHSTSNHERGISREVNIQQETQSMV</sequence>
<evidence type="ECO:0000256" key="5">
    <source>
        <dbReference type="ARBA" id="ARBA00038359"/>
    </source>
</evidence>
<dbReference type="OMA" id="LIYWGIV"/>
<gene>
    <name evidence="9" type="ORF">ASPTUDRAFT_180188</name>
</gene>
<dbReference type="PANTHER" id="PTHR33048">
    <property type="entry name" value="PTH11-LIKE INTEGRAL MEMBRANE PROTEIN (AFU_ORTHOLOGUE AFUA_5G11245)"/>
    <property type="match status" value="1"/>
</dbReference>
<feature type="transmembrane region" description="Helical" evidence="7">
    <location>
        <begin position="67"/>
        <end position="89"/>
    </location>
</feature>
<evidence type="ECO:0000256" key="7">
    <source>
        <dbReference type="SAM" id="Phobius"/>
    </source>
</evidence>
<keyword evidence="10" id="KW-1185">Reference proteome</keyword>
<dbReference type="Proteomes" id="UP000184304">
    <property type="component" value="Unassembled WGS sequence"/>
</dbReference>
<feature type="transmembrane region" description="Helical" evidence="7">
    <location>
        <begin position="187"/>
        <end position="214"/>
    </location>
</feature>
<protein>
    <recommendedName>
        <fullName evidence="8">Rhodopsin domain-containing protein</fullName>
    </recommendedName>
</protein>
<feature type="transmembrane region" description="Helical" evidence="7">
    <location>
        <begin position="32"/>
        <end position="55"/>
    </location>
</feature>
<feature type="compositionally biased region" description="Polar residues" evidence="6">
    <location>
        <begin position="325"/>
        <end position="337"/>
    </location>
</feature>
<evidence type="ECO:0000259" key="8">
    <source>
        <dbReference type="Pfam" id="PF20684"/>
    </source>
</evidence>
<evidence type="ECO:0000313" key="10">
    <source>
        <dbReference type="Proteomes" id="UP000184304"/>
    </source>
</evidence>
<comment type="similarity">
    <text evidence="5">Belongs to the SAT4 family.</text>
</comment>
<comment type="subcellular location">
    <subcellularLocation>
        <location evidence="1">Membrane</location>
        <topology evidence="1">Multi-pass membrane protein</topology>
    </subcellularLocation>
</comment>
<keyword evidence="3 7" id="KW-1133">Transmembrane helix</keyword>
<proteinExistence type="inferred from homology"/>
<keyword evidence="4 7" id="KW-0472">Membrane</keyword>